<dbReference type="Proteomes" id="UP000054721">
    <property type="component" value="Unassembled WGS sequence"/>
</dbReference>
<dbReference type="AlphaFoldDB" id="A0A0V1L5U5"/>
<dbReference type="EMBL" id="JYDW01000128">
    <property type="protein sequence ID" value="KRZ54849.1"/>
    <property type="molecule type" value="Genomic_DNA"/>
</dbReference>
<sequence length="56" mass="6396">LSIIICKRKEQKWNNRATDAQLIGWYSKEILLLNVEKNIGKPANGDNGLIIHYSKS</sequence>
<name>A0A0V1L5U5_9BILA</name>
<evidence type="ECO:0000313" key="1">
    <source>
        <dbReference type="EMBL" id="KRZ54849.1"/>
    </source>
</evidence>
<comment type="caution">
    <text evidence="1">The sequence shown here is derived from an EMBL/GenBank/DDBJ whole genome shotgun (WGS) entry which is preliminary data.</text>
</comment>
<organism evidence="1 2">
    <name type="scientific">Trichinella nativa</name>
    <dbReference type="NCBI Taxonomy" id="6335"/>
    <lineage>
        <taxon>Eukaryota</taxon>
        <taxon>Metazoa</taxon>
        <taxon>Ecdysozoa</taxon>
        <taxon>Nematoda</taxon>
        <taxon>Enoplea</taxon>
        <taxon>Dorylaimia</taxon>
        <taxon>Trichinellida</taxon>
        <taxon>Trichinellidae</taxon>
        <taxon>Trichinella</taxon>
    </lineage>
</organism>
<accession>A0A0V1L5U5</accession>
<gene>
    <name evidence="1" type="ORF">T02_11801</name>
</gene>
<feature type="non-terminal residue" evidence="1">
    <location>
        <position position="1"/>
    </location>
</feature>
<feature type="non-terminal residue" evidence="1">
    <location>
        <position position="56"/>
    </location>
</feature>
<reference evidence="1 2" key="1">
    <citation type="submission" date="2015-05" db="EMBL/GenBank/DDBJ databases">
        <title>Evolution of Trichinella species and genotypes.</title>
        <authorList>
            <person name="Korhonen P.K."/>
            <person name="Edoardo P."/>
            <person name="Giuseppe L.R."/>
            <person name="Gasser R.B."/>
        </authorList>
    </citation>
    <scope>NUCLEOTIDE SEQUENCE [LARGE SCALE GENOMIC DNA]</scope>
    <source>
        <strain evidence="1">ISS10</strain>
    </source>
</reference>
<protein>
    <submittedName>
        <fullName evidence="1">Uncharacterized protein</fullName>
    </submittedName>
</protein>
<keyword evidence="2" id="KW-1185">Reference proteome</keyword>
<proteinExistence type="predicted"/>
<evidence type="ECO:0000313" key="2">
    <source>
        <dbReference type="Proteomes" id="UP000054721"/>
    </source>
</evidence>